<name>A0AA41YU78_9HYPH</name>
<dbReference type="InterPro" id="IPR011990">
    <property type="entry name" value="TPR-like_helical_dom_sf"/>
</dbReference>
<sequence length="1271" mass="133953">MNKPVPWNVKGVGFDAREAARIAAKRAGLSVGDWLNNVISARAAELGVNTDEVNQRDRLEAIATRLTRLDEQHGDEPASLDATDDGHQGETQMRASGAALVDATADVSGGAGLLTERATTLPPRASSAAPSRGRRDGMRASGPSSTASWTARSGLASQLKGIAGGRLGEQSFGLAPTLDTDMEMGETGTNGSSRAYMQPENGELAQAHEPLGSRKNVRAAARTPDMDVERLDARLTSILKKLNRSFEDADLFGEAVADRSDEAPASIKNASLQPLASNGGRRDEVGTRMVEPARVARREREAQPLARRAEKAGGPAPFADLHADFKSLAERLDAQTMSSPRGGPLSSEAGTPDSPRQPGSTQPVSRPGDRSTDRSIDALRREVALLSESLSQLAPQQSVTSLETAVRELIGRVDLSKLDGVQASVLAPVERLSLEMREAIRAADPSKAMESVRRDMRGLADKVQSLQQASDHKAVAEIRNEIRAMHEVIDTFSGRLQTSERLHDEILALGNQVSDLAQRTSPAVSRDLGNAIGDIRGLLKDLGSNGILGTIDRRIEALSARIDKIAEANQQPQTLFEDLTRQIDQAHETLAARLSARVSPPVSLAGLEERIGTLSAKIDTFSRASQDVNALYGLVGGLADRIDDARNPQADAEAMNALQAQIGQLMERLDRSDTGSAALAGIERLIGDLFLQIEQSRNVAIDAAENAARTAAQDTLRAALDNPKLNGGELTVQTGLDVDHVSQGLAELRRIQEASERRVNTTLTALNTTLERLVDRLVTERTAPEARMSIADADTAPKPARRRNRSPSETVLPERQDARHKFDPEQFLIEPDVALGMLSAASGHDGAAPPFAPTPDIGPNARSSSASSVAPLIAAARRAAQAAQASAMEASLTAGAAKSDPVSTDTEQKAHSFFARKRRPLLLGLAGLVLLLGTLQIVRLSTTGDRTVDLPPRKVTGDAAPIGGEQASQDADARARKGSEAPADPTPSTHVDPAPKAPPSGTSLLTPPEQRDVVASRFMGGAAIPTDPQASASPQVAAPPDTGMSGISPGLRDLASSGNAAAQFEVAVRLSEGRGVTRDAKQAAAWFQRAAQQGLASAQYRLGSIYEKGVGVAADPALAVAWYQKAAGQGNVRAMHNLAVMSAEGAGSKPDYGKAVTWFTKAASYGVRDSQFNLAVLFARGLGVPQNLEQSYAWFALAADQGDADAVAKRDTIAAKLDAKGLANAKASVASFHALVPDAAANDVPVPPGGWDAVAPAKTANRKGEARISSM</sequence>
<feature type="compositionally biased region" description="Basic and acidic residues" evidence="1">
    <location>
        <begin position="294"/>
        <end position="311"/>
    </location>
</feature>
<dbReference type="RefSeq" id="WP_282584613.1">
    <property type="nucleotide sequence ID" value="NZ_JAMOIM010000005.1"/>
</dbReference>
<dbReference type="InterPro" id="IPR050767">
    <property type="entry name" value="Sel1_AlgK"/>
</dbReference>
<gene>
    <name evidence="2" type="ORF">M8523_09440</name>
</gene>
<evidence type="ECO:0000256" key="1">
    <source>
        <dbReference type="SAM" id="MobiDB-lite"/>
    </source>
</evidence>
<feature type="region of interest" description="Disordered" evidence="1">
    <location>
        <begin position="260"/>
        <end position="319"/>
    </location>
</feature>
<reference evidence="2" key="1">
    <citation type="submission" date="2022-05" db="EMBL/GenBank/DDBJ databases">
        <authorList>
            <person name="Pankratov T."/>
        </authorList>
    </citation>
    <scope>NUCLEOTIDE SEQUENCE</scope>
    <source>
        <strain evidence="2">BP6-180914</strain>
    </source>
</reference>
<evidence type="ECO:0008006" key="4">
    <source>
        <dbReference type="Google" id="ProtNLM"/>
    </source>
</evidence>
<accession>A0AA41YU78</accession>
<feature type="compositionally biased region" description="Basic and acidic residues" evidence="1">
    <location>
        <begin position="946"/>
        <end position="956"/>
    </location>
</feature>
<keyword evidence="3" id="KW-1185">Reference proteome</keyword>
<dbReference type="InterPro" id="IPR006597">
    <property type="entry name" value="Sel1-like"/>
</dbReference>
<dbReference type="Gene3D" id="1.25.40.10">
    <property type="entry name" value="Tetratricopeptide repeat domain"/>
    <property type="match status" value="1"/>
</dbReference>
<dbReference type="SMART" id="SM00671">
    <property type="entry name" value="SEL1"/>
    <property type="match status" value="4"/>
</dbReference>
<feature type="region of interest" description="Disordered" evidence="1">
    <location>
        <begin position="114"/>
        <end position="151"/>
    </location>
</feature>
<feature type="region of interest" description="Disordered" evidence="1">
    <location>
        <begin position="336"/>
        <end position="374"/>
    </location>
</feature>
<evidence type="ECO:0000313" key="2">
    <source>
        <dbReference type="EMBL" id="MCW6508244.1"/>
    </source>
</evidence>
<dbReference type="PANTHER" id="PTHR11102">
    <property type="entry name" value="SEL-1-LIKE PROTEIN"/>
    <property type="match status" value="1"/>
</dbReference>
<dbReference type="Proteomes" id="UP001165667">
    <property type="component" value="Unassembled WGS sequence"/>
</dbReference>
<feature type="compositionally biased region" description="Low complexity" evidence="1">
    <location>
        <begin position="122"/>
        <end position="131"/>
    </location>
</feature>
<feature type="region of interest" description="Disordered" evidence="1">
    <location>
        <begin position="69"/>
        <end position="91"/>
    </location>
</feature>
<feature type="compositionally biased region" description="Polar residues" evidence="1">
    <location>
        <begin position="142"/>
        <end position="151"/>
    </location>
</feature>
<dbReference type="Pfam" id="PF08238">
    <property type="entry name" value="Sel1"/>
    <property type="match status" value="4"/>
</dbReference>
<comment type="caution">
    <text evidence="2">The sequence shown here is derived from an EMBL/GenBank/DDBJ whole genome shotgun (WGS) entry which is preliminary data.</text>
</comment>
<dbReference type="EMBL" id="JAMOIM010000005">
    <property type="protein sequence ID" value="MCW6508244.1"/>
    <property type="molecule type" value="Genomic_DNA"/>
</dbReference>
<dbReference type="PANTHER" id="PTHR11102:SF160">
    <property type="entry name" value="ERAD-ASSOCIATED E3 UBIQUITIN-PROTEIN LIGASE COMPONENT HRD3"/>
    <property type="match status" value="1"/>
</dbReference>
<feature type="region of interest" description="Disordered" evidence="1">
    <location>
        <begin position="945"/>
        <end position="1008"/>
    </location>
</feature>
<dbReference type="SUPFAM" id="SSF81901">
    <property type="entry name" value="HCP-like"/>
    <property type="match status" value="1"/>
</dbReference>
<protein>
    <recommendedName>
        <fullName evidence="4">Localization factor PodJL</fullName>
    </recommendedName>
</protein>
<evidence type="ECO:0000313" key="3">
    <source>
        <dbReference type="Proteomes" id="UP001165667"/>
    </source>
</evidence>
<dbReference type="AlphaFoldDB" id="A0AA41YU78"/>
<organism evidence="2 3">
    <name type="scientific">Lichenifustis flavocetrariae</name>
    <dbReference type="NCBI Taxonomy" id="2949735"/>
    <lineage>
        <taxon>Bacteria</taxon>
        <taxon>Pseudomonadati</taxon>
        <taxon>Pseudomonadota</taxon>
        <taxon>Alphaproteobacteria</taxon>
        <taxon>Hyphomicrobiales</taxon>
        <taxon>Lichenihabitantaceae</taxon>
        <taxon>Lichenifustis</taxon>
    </lineage>
</organism>
<proteinExistence type="predicted"/>
<feature type="region of interest" description="Disordered" evidence="1">
    <location>
        <begin position="785"/>
        <end position="820"/>
    </location>
</feature>